<evidence type="ECO:0000259" key="10">
    <source>
        <dbReference type="Pfam" id="PF04290"/>
    </source>
</evidence>
<evidence type="ECO:0000256" key="1">
    <source>
        <dbReference type="ARBA" id="ARBA00004429"/>
    </source>
</evidence>
<feature type="domain" description="Tripartite ATP-independent periplasmic transporters DctQ component" evidence="10">
    <location>
        <begin position="19"/>
        <end position="150"/>
    </location>
</feature>
<keyword evidence="7 9" id="KW-0472">Membrane</keyword>
<keyword evidence="12" id="KW-1185">Reference proteome</keyword>
<accession>M9RVR5</accession>
<keyword evidence="6 9" id="KW-1133">Transmembrane helix</keyword>
<evidence type="ECO:0000256" key="5">
    <source>
        <dbReference type="ARBA" id="ARBA00022692"/>
    </source>
</evidence>
<dbReference type="RefSeq" id="WP_015497519.1">
    <property type="nucleotide sequence ID" value="NC_020908.1"/>
</dbReference>
<protein>
    <recommendedName>
        <fullName evidence="9">TRAP transporter small permease protein</fullName>
    </recommendedName>
</protein>
<keyword evidence="3" id="KW-1003">Cell membrane</keyword>
<evidence type="ECO:0000256" key="2">
    <source>
        <dbReference type="ARBA" id="ARBA00022448"/>
    </source>
</evidence>
<dbReference type="InterPro" id="IPR055348">
    <property type="entry name" value="DctQ"/>
</dbReference>
<dbReference type="PANTHER" id="PTHR35011">
    <property type="entry name" value="2,3-DIKETO-L-GULONATE TRAP TRANSPORTER SMALL PERMEASE PROTEIN YIAM"/>
    <property type="match status" value="1"/>
</dbReference>
<evidence type="ECO:0000256" key="3">
    <source>
        <dbReference type="ARBA" id="ARBA00022475"/>
    </source>
</evidence>
<organism evidence="11 12">
    <name type="scientific">Octadecabacter arcticus 238</name>
    <dbReference type="NCBI Taxonomy" id="391616"/>
    <lineage>
        <taxon>Bacteria</taxon>
        <taxon>Pseudomonadati</taxon>
        <taxon>Pseudomonadota</taxon>
        <taxon>Alphaproteobacteria</taxon>
        <taxon>Rhodobacterales</taxon>
        <taxon>Roseobacteraceae</taxon>
        <taxon>Octadecabacter</taxon>
    </lineage>
</organism>
<dbReference type="OrthoDB" id="4250245at2"/>
<dbReference type="GO" id="GO:0022857">
    <property type="term" value="F:transmembrane transporter activity"/>
    <property type="evidence" value="ECO:0007669"/>
    <property type="project" value="UniProtKB-UniRule"/>
</dbReference>
<feature type="transmembrane region" description="Helical" evidence="9">
    <location>
        <begin position="45"/>
        <end position="65"/>
    </location>
</feature>
<comment type="caution">
    <text evidence="9">Lacks conserved residue(s) required for the propagation of feature annotation.</text>
</comment>
<dbReference type="eggNOG" id="COG3090">
    <property type="taxonomic scope" value="Bacteria"/>
</dbReference>
<feature type="transmembrane region" description="Helical" evidence="9">
    <location>
        <begin position="85"/>
        <end position="104"/>
    </location>
</feature>
<dbReference type="Proteomes" id="UP000004688">
    <property type="component" value="Chromosome"/>
</dbReference>
<gene>
    <name evidence="11" type="primary">dctQ6</name>
    <name evidence="11" type="ORF">OA238_c47650</name>
</gene>
<evidence type="ECO:0000313" key="12">
    <source>
        <dbReference type="Proteomes" id="UP000004688"/>
    </source>
</evidence>
<comment type="subcellular location">
    <subcellularLocation>
        <location evidence="1 9">Cell inner membrane</location>
        <topology evidence="1 9">Multi-pass membrane protein</topology>
    </subcellularLocation>
</comment>
<reference evidence="11 12" key="1">
    <citation type="journal article" date="2013" name="PLoS ONE">
        <title>Poles Apart: Arctic and Antarctic Octadecabacter strains Share High Genome Plasticity and a New Type of Xanthorhodopsin.</title>
        <authorList>
            <person name="Vollmers J."/>
            <person name="Voget S."/>
            <person name="Dietrich S."/>
            <person name="Gollnow K."/>
            <person name="Smits M."/>
            <person name="Meyer K."/>
            <person name="Brinkhoff T."/>
            <person name="Simon M."/>
            <person name="Daniel R."/>
        </authorList>
    </citation>
    <scope>NUCLEOTIDE SEQUENCE [LARGE SCALE GENOMIC DNA]</scope>
    <source>
        <strain evidence="11 12">238</strain>
    </source>
</reference>
<dbReference type="AlphaFoldDB" id="M9RVR5"/>
<sequence>MKFLRYVLFGLAATGLALMVSALFLQVVSRELRWAVDWTEELGRFSFITMVFLAAAYGTLTKSHLRVSVFSDFIGRKIGVRKIDFLHTAILLGFAATMAYFSWYNFVDGLRYPNTSAALRFNQNHLFIGMSLGFAIIFALHLRDLVVLLRGGELDISTKELGDE</sequence>
<dbReference type="STRING" id="391616.OA238_c47650"/>
<dbReference type="GO" id="GO:0015740">
    <property type="term" value="P:C4-dicarboxylate transport"/>
    <property type="evidence" value="ECO:0007669"/>
    <property type="project" value="TreeGrafter"/>
</dbReference>
<dbReference type="InterPro" id="IPR007387">
    <property type="entry name" value="TRAP_DctQ"/>
</dbReference>
<dbReference type="Pfam" id="PF04290">
    <property type="entry name" value="DctQ"/>
    <property type="match status" value="1"/>
</dbReference>
<keyword evidence="2 9" id="KW-0813">Transport</keyword>
<evidence type="ECO:0000313" key="11">
    <source>
        <dbReference type="EMBL" id="AGI74601.1"/>
    </source>
</evidence>
<feature type="transmembrane region" description="Helical" evidence="9">
    <location>
        <begin position="124"/>
        <end position="142"/>
    </location>
</feature>
<evidence type="ECO:0000256" key="6">
    <source>
        <dbReference type="ARBA" id="ARBA00022989"/>
    </source>
</evidence>
<dbReference type="EMBL" id="CP003742">
    <property type="protein sequence ID" value="AGI74601.1"/>
    <property type="molecule type" value="Genomic_DNA"/>
</dbReference>
<proteinExistence type="inferred from homology"/>
<keyword evidence="5 9" id="KW-0812">Transmembrane</keyword>
<dbReference type="PANTHER" id="PTHR35011:SF2">
    <property type="entry name" value="2,3-DIKETO-L-GULONATE TRAP TRANSPORTER SMALL PERMEASE PROTEIN YIAM"/>
    <property type="match status" value="1"/>
</dbReference>
<dbReference type="HOGENOM" id="CLU_086356_9_4_5"/>
<comment type="function">
    <text evidence="9">Part of the tripartite ATP-independent periplasmic (TRAP) transport system.</text>
</comment>
<evidence type="ECO:0000256" key="8">
    <source>
        <dbReference type="ARBA" id="ARBA00038436"/>
    </source>
</evidence>
<keyword evidence="4 9" id="KW-0997">Cell inner membrane</keyword>
<dbReference type="GO" id="GO:0005886">
    <property type="term" value="C:plasma membrane"/>
    <property type="evidence" value="ECO:0007669"/>
    <property type="project" value="UniProtKB-SubCell"/>
</dbReference>
<comment type="subunit">
    <text evidence="9">The complex comprises the extracytoplasmic solute receptor protein and the two transmembrane proteins.</text>
</comment>
<name>M9RVR5_9RHOB</name>
<evidence type="ECO:0000256" key="9">
    <source>
        <dbReference type="RuleBase" id="RU369079"/>
    </source>
</evidence>
<evidence type="ECO:0000256" key="4">
    <source>
        <dbReference type="ARBA" id="ARBA00022519"/>
    </source>
</evidence>
<evidence type="ECO:0000256" key="7">
    <source>
        <dbReference type="ARBA" id="ARBA00023136"/>
    </source>
</evidence>
<dbReference type="KEGG" id="oar:OA238_c47650"/>
<comment type="similarity">
    <text evidence="8 9">Belongs to the TRAP transporter small permease family.</text>
</comment>